<feature type="transmembrane region" description="Helical" evidence="1">
    <location>
        <begin position="155"/>
        <end position="174"/>
    </location>
</feature>
<evidence type="ECO:0000313" key="3">
    <source>
        <dbReference type="EMBL" id="UOE36280.1"/>
    </source>
</evidence>
<dbReference type="EMBL" id="CP094534">
    <property type="protein sequence ID" value="UOE36280.1"/>
    <property type="molecule type" value="Genomic_DNA"/>
</dbReference>
<feature type="transmembrane region" description="Helical" evidence="1">
    <location>
        <begin position="79"/>
        <end position="104"/>
    </location>
</feature>
<keyword evidence="1" id="KW-1133">Transmembrane helix</keyword>
<dbReference type="RefSeq" id="WP_243519934.1">
    <property type="nucleotide sequence ID" value="NZ_CP094534.1"/>
</dbReference>
<organism evidence="3 4">
    <name type="scientific">Hymenobacter monticola</name>
    <dbReference type="NCBI Taxonomy" id="1705399"/>
    <lineage>
        <taxon>Bacteria</taxon>
        <taxon>Pseudomonadati</taxon>
        <taxon>Bacteroidota</taxon>
        <taxon>Cytophagia</taxon>
        <taxon>Cytophagales</taxon>
        <taxon>Hymenobacteraceae</taxon>
        <taxon>Hymenobacter</taxon>
    </lineage>
</organism>
<sequence length="476" mass="52342">MLQYVTLFSLLLAFLLLLGVIYALQRVAKARPDGGAVGESGFTLEGYSYALMLLAAVAAVGICYVLARDSPWSGHIMEWLNIVVRLMHITFGIAWIGASFYFVFLENALNRTDNVREELAGNLWAVHGGGFYYLEKYKTAPKQIPKALHWFKYEAYFTWLSGFSLLFVVYYFNASSMLVDPRVLDISPLAGVGIGVGSFVAAWLLYDGLCRTEFVRSPWFKVVGFILATGFAFFYAQVFSARAAYIHFGAMLGTLMVGNVFFTIIPAQKAMVRAATEGTPLDPTLGKNALARSLHNNYFTLPVLFVMVSNHFPSTFGHSYPWAILAAITLGTAGVKHWLNLREKHQTDTAVWVLPAAVALLLGVVFVTAPPAQSGGSGAAGTAAANACAQPVSMSQVNMIVQKRCVQCHSAHPTDDVFKSPPNGVVYDTPEDIIRLKDKIMQRVVVTKTMPQNNKTQITQEERDLIACWINQGAHQ</sequence>
<dbReference type="Proteomes" id="UP000831390">
    <property type="component" value="Chromosome"/>
</dbReference>
<keyword evidence="1" id="KW-0472">Membrane</keyword>
<dbReference type="Pfam" id="PF06181">
    <property type="entry name" value="Urate_ox_N"/>
    <property type="match status" value="1"/>
</dbReference>
<dbReference type="InterPro" id="IPR036909">
    <property type="entry name" value="Cyt_c-like_dom_sf"/>
</dbReference>
<evidence type="ECO:0000313" key="4">
    <source>
        <dbReference type="Proteomes" id="UP000831390"/>
    </source>
</evidence>
<feature type="transmembrane region" description="Helical" evidence="1">
    <location>
        <begin position="351"/>
        <end position="369"/>
    </location>
</feature>
<feature type="transmembrane region" description="Helical" evidence="1">
    <location>
        <begin position="186"/>
        <end position="206"/>
    </location>
</feature>
<feature type="transmembrane region" description="Helical" evidence="1">
    <location>
        <begin position="218"/>
        <end position="238"/>
    </location>
</feature>
<keyword evidence="1" id="KW-0812">Transmembrane</keyword>
<feature type="transmembrane region" description="Helical" evidence="1">
    <location>
        <begin position="47"/>
        <end position="67"/>
    </location>
</feature>
<protein>
    <submittedName>
        <fullName evidence="3">Urate hydroxylase PuuD</fullName>
    </submittedName>
</protein>
<reference evidence="3 4" key="1">
    <citation type="submission" date="2022-03" db="EMBL/GenBank/DDBJ databases">
        <title>Hymenobactersp. isolated from the air.</title>
        <authorList>
            <person name="Won M."/>
            <person name="Kwon S.-W."/>
        </authorList>
    </citation>
    <scope>NUCLEOTIDE SEQUENCE [LARGE SCALE GENOMIC DNA]</scope>
    <source>
        <strain evidence="3 4">KACC 22596</strain>
    </source>
</reference>
<evidence type="ECO:0000259" key="2">
    <source>
        <dbReference type="Pfam" id="PF06181"/>
    </source>
</evidence>
<feature type="transmembrane region" description="Helical" evidence="1">
    <location>
        <begin position="244"/>
        <end position="265"/>
    </location>
</feature>
<feature type="domain" description="Urate oxidase N-terminal" evidence="2">
    <location>
        <begin position="75"/>
        <end position="367"/>
    </location>
</feature>
<proteinExistence type="predicted"/>
<accession>A0ABY4BI39</accession>
<name>A0ABY4BI39_9BACT</name>
<evidence type="ECO:0000256" key="1">
    <source>
        <dbReference type="SAM" id="Phobius"/>
    </source>
</evidence>
<gene>
    <name evidence="3" type="ORF">MTP16_11695</name>
</gene>
<keyword evidence="4" id="KW-1185">Reference proteome</keyword>
<dbReference type="InterPro" id="IPR010389">
    <property type="entry name" value="Urate_ox_N"/>
</dbReference>
<dbReference type="SUPFAM" id="SSF46626">
    <property type="entry name" value="Cytochrome c"/>
    <property type="match status" value="1"/>
</dbReference>